<gene>
    <name evidence="5" type="ORF">JMJ35_007701</name>
</gene>
<keyword evidence="2" id="KW-0378">Hydrolase</keyword>
<reference evidence="5" key="1">
    <citation type="submission" date="2023-03" db="EMBL/GenBank/DDBJ databases">
        <title>Complete genome of Cladonia borealis.</title>
        <authorList>
            <person name="Park H."/>
        </authorList>
    </citation>
    <scope>NUCLEOTIDE SEQUENCE</scope>
    <source>
        <strain evidence="5">ANT050790</strain>
    </source>
</reference>
<dbReference type="Proteomes" id="UP001166286">
    <property type="component" value="Unassembled WGS sequence"/>
</dbReference>
<dbReference type="GO" id="GO:0004521">
    <property type="term" value="F:RNA endonuclease activity"/>
    <property type="evidence" value="ECO:0007669"/>
    <property type="project" value="InterPro"/>
</dbReference>
<dbReference type="GO" id="GO:0003723">
    <property type="term" value="F:RNA binding"/>
    <property type="evidence" value="ECO:0007669"/>
    <property type="project" value="InterPro"/>
</dbReference>
<evidence type="ECO:0000256" key="4">
    <source>
        <dbReference type="SAM" id="SignalP"/>
    </source>
</evidence>
<organism evidence="5 6">
    <name type="scientific">Cladonia borealis</name>
    <dbReference type="NCBI Taxonomy" id="184061"/>
    <lineage>
        <taxon>Eukaryota</taxon>
        <taxon>Fungi</taxon>
        <taxon>Dikarya</taxon>
        <taxon>Ascomycota</taxon>
        <taxon>Pezizomycotina</taxon>
        <taxon>Lecanoromycetes</taxon>
        <taxon>OSLEUM clade</taxon>
        <taxon>Lecanoromycetidae</taxon>
        <taxon>Lecanorales</taxon>
        <taxon>Lecanorineae</taxon>
        <taxon>Cladoniaceae</taxon>
        <taxon>Cladonia</taxon>
    </lineage>
</organism>
<feature type="region of interest" description="Disordered" evidence="3">
    <location>
        <begin position="125"/>
        <end position="191"/>
    </location>
</feature>
<proteinExistence type="predicted"/>
<evidence type="ECO:0000313" key="6">
    <source>
        <dbReference type="Proteomes" id="UP001166286"/>
    </source>
</evidence>
<dbReference type="InterPro" id="IPR016191">
    <property type="entry name" value="Ribonuclease/ribotoxin"/>
</dbReference>
<name>A0AA39QW22_9LECA</name>
<dbReference type="Gene3D" id="3.10.450.30">
    <property type="entry name" value="Microbial ribonucleases"/>
    <property type="match status" value="1"/>
</dbReference>
<evidence type="ECO:0000256" key="3">
    <source>
        <dbReference type="SAM" id="MobiDB-lite"/>
    </source>
</evidence>
<dbReference type="AlphaFoldDB" id="A0AA39QW22"/>
<keyword evidence="6" id="KW-1185">Reference proteome</keyword>
<accession>A0AA39QW22</accession>
<feature type="chain" id="PRO_5041326318" evidence="4">
    <location>
        <begin position="21"/>
        <end position="319"/>
    </location>
</feature>
<feature type="compositionally biased region" description="Basic and acidic residues" evidence="3">
    <location>
        <begin position="142"/>
        <end position="159"/>
    </location>
</feature>
<keyword evidence="4" id="KW-0732">Signal</keyword>
<evidence type="ECO:0000313" key="5">
    <source>
        <dbReference type="EMBL" id="KAK0510307.1"/>
    </source>
</evidence>
<protein>
    <submittedName>
        <fullName evidence="5">Uncharacterized protein</fullName>
    </submittedName>
</protein>
<dbReference type="EMBL" id="JAFEKC020000017">
    <property type="protein sequence ID" value="KAK0510307.1"/>
    <property type="molecule type" value="Genomic_DNA"/>
</dbReference>
<dbReference type="GO" id="GO:0016787">
    <property type="term" value="F:hydrolase activity"/>
    <property type="evidence" value="ECO:0007669"/>
    <property type="project" value="UniProtKB-KW"/>
</dbReference>
<sequence>MLSKSRATLIVACYTNLAFGGVINVSQANTPGTNCTSEGLLQCIQQTNFQQCRWGNWSEIGAVQQGSRCDFHGELDYMAFALMPSDIPSLQSNQKRDGTLLVGRDDARHQDEVRFEKRDLYSTDITSSPLYHGNDEEMQTPGKRDLDREQSKEANHIEARAGNSLVAEPRAQSDTCLSSKSKKRSSKKELTPIDQAASIAERALRNPSYIVCGTLGLQFSAFFPYEFTNARGRAIKARMYYFNNYPKPFNNYENINMNGCTGQLYEFPVFEGGAVYGNTNDWNPGADSVIIDCQGNICAVITHTGAPAYNSFVPYTYYP</sequence>
<dbReference type="SUPFAM" id="SSF53933">
    <property type="entry name" value="Microbial ribonucleases"/>
    <property type="match status" value="1"/>
</dbReference>
<evidence type="ECO:0000256" key="1">
    <source>
        <dbReference type="ARBA" id="ARBA00022722"/>
    </source>
</evidence>
<feature type="signal peptide" evidence="4">
    <location>
        <begin position="1"/>
        <end position="20"/>
    </location>
</feature>
<evidence type="ECO:0000256" key="2">
    <source>
        <dbReference type="ARBA" id="ARBA00022801"/>
    </source>
</evidence>
<dbReference type="InterPro" id="IPR000026">
    <property type="entry name" value="N1-like"/>
</dbReference>
<keyword evidence="1" id="KW-0540">Nuclease</keyword>
<dbReference type="Pfam" id="PF00545">
    <property type="entry name" value="Ribonuclease"/>
    <property type="match status" value="1"/>
</dbReference>
<comment type="caution">
    <text evidence="5">The sequence shown here is derived from an EMBL/GenBank/DDBJ whole genome shotgun (WGS) entry which is preliminary data.</text>
</comment>